<feature type="compositionally biased region" description="Basic and acidic residues" evidence="8">
    <location>
        <begin position="427"/>
        <end position="442"/>
    </location>
</feature>
<feature type="compositionally biased region" description="Basic and acidic residues" evidence="8">
    <location>
        <begin position="1275"/>
        <end position="1292"/>
    </location>
</feature>
<feature type="compositionally biased region" description="Polar residues" evidence="8">
    <location>
        <begin position="648"/>
        <end position="663"/>
    </location>
</feature>
<gene>
    <name evidence="12" type="primary">LOC724385</name>
</gene>
<evidence type="ECO:0000259" key="9">
    <source>
        <dbReference type="PROSITE" id="PS52027"/>
    </source>
</evidence>
<feature type="region of interest" description="Disordered" evidence="8">
    <location>
        <begin position="576"/>
        <end position="861"/>
    </location>
</feature>
<dbReference type="PROSITE" id="PS52027">
    <property type="entry name" value="ZF_C2HC_C3H"/>
    <property type="match status" value="2"/>
</dbReference>
<feature type="compositionally biased region" description="Polar residues" evidence="8">
    <location>
        <begin position="183"/>
        <end position="196"/>
    </location>
</feature>
<feature type="compositionally biased region" description="Basic and acidic residues" evidence="8">
    <location>
        <begin position="993"/>
        <end position="1004"/>
    </location>
</feature>
<feature type="compositionally biased region" description="Basic and acidic residues" evidence="8">
    <location>
        <begin position="1210"/>
        <end position="1228"/>
    </location>
</feature>
<feature type="domain" description="C2HC/C3H-type" evidence="9">
    <location>
        <begin position="1546"/>
        <end position="1575"/>
    </location>
</feature>
<feature type="region of interest" description="Disordered" evidence="8">
    <location>
        <begin position="170"/>
        <end position="196"/>
    </location>
</feature>
<dbReference type="EnsemblMetazoa" id="XM_026440993">
    <property type="protein sequence ID" value="XP_026296778"/>
    <property type="gene ID" value="LOC724385"/>
</dbReference>
<feature type="compositionally biased region" description="Basic and acidic residues" evidence="8">
    <location>
        <begin position="454"/>
        <end position="475"/>
    </location>
</feature>
<evidence type="ECO:0000256" key="5">
    <source>
        <dbReference type="ARBA" id="ARBA00023054"/>
    </source>
</evidence>
<feature type="domain" description="C2HC/C3H-type" evidence="9">
    <location>
        <begin position="1657"/>
        <end position="1686"/>
    </location>
</feature>
<evidence type="ECO:0000256" key="2">
    <source>
        <dbReference type="ARBA" id="ARBA00022723"/>
    </source>
</evidence>
<feature type="compositionally biased region" description="Basic and acidic residues" evidence="8">
    <location>
        <begin position="918"/>
        <end position="936"/>
    </location>
</feature>
<feature type="compositionally biased region" description="Basic and acidic residues" evidence="8">
    <location>
        <begin position="377"/>
        <end position="393"/>
    </location>
</feature>
<dbReference type="Pfam" id="PF13913">
    <property type="entry name" value="zf-C2HC_2"/>
    <property type="match status" value="2"/>
</dbReference>
<dbReference type="InterPro" id="IPR026104">
    <property type="entry name" value="ZNF_C2HC_dom_1C"/>
</dbReference>
<evidence type="ECO:0000256" key="1">
    <source>
        <dbReference type="ARBA" id="ARBA00010843"/>
    </source>
</evidence>
<feature type="region of interest" description="Disordered" evidence="8">
    <location>
        <begin position="525"/>
        <end position="545"/>
    </location>
</feature>
<evidence type="ECO:0000313" key="10">
    <source>
        <dbReference type="EnsemblMetazoa" id="XP_026296778"/>
    </source>
</evidence>
<dbReference type="Proteomes" id="UP000005203">
    <property type="component" value="Linkage group LG5"/>
</dbReference>
<evidence type="ECO:0000256" key="7">
    <source>
        <dbReference type="SAM" id="Coils"/>
    </source>
</evidence>
<feature type="region of interest" description="Disordered" evidence="8">
    <location>
        <begin position="1328"/>
        <end position="1411"/>
    </location>
</feature>
<feature type="compositionally biased region" description="Basic and acidic residues" evidence="8">
    <location>
        <begin position="632"/>
        <end position="646"/>
    </location>
</feature>
<keyword evidence="4" id="KW-0862">Zinc</keyword>
<accession>A0A8B8GZR4</accession>
<feature type="region of interest" description="Disordered" evidence="8">
    <location>
        <begin position="1210"/>
        <end position="1314"/>
    </location>
</feature>
<organism evidence="10">
    <name type="scientific">Apis mellifera</name>
    <name type="common">Honeybee</name>
    <dbReference type="NCBI Taxonomy" id="7460"/>
    <lineage>
        <taxon>Eukaryota</taxon>
        <taxon>Metazoa</taxon>
        <taxon>Ecdysozoa</taxon>
        <taxon>Arthropoda</taxon>
        <taxon>Hexapoda</taxon>
        <taxon>Insecta</taxon>
        <taxon>Pterygota</taxon>
        <taxon>Neoptera</taxon>
        <taxon>Endopterygota</taxon>
        <taxon>Hymenoptera</taxon>
        <taxon>Apocrita</taxon>
        <taxon>Aculeata</taxon>
        <taxon>Apoidea</taxon>
        <taxon>Anthophila</taxon>
        <taxon>Apidae</taxon>
        <taxon>Apis</taxon>
    </lineage>
</organism>
<name>A0A7M7L7K6_APIME</name>
<feature type="coiled-coil region" evidence="7">
    <location>
        <begin position="78"/>
        <end position="109"/>
    </location>
</feature>
<evidence type="ECO:0000313" key="11">
    <source>
        <dbReference type="Proteomes" id="UP000005203"/>
    </source>
</evidence>
<feature type="compositionally biased region" description="Basic and acidic residues" evidence="8">
    <location>
        <begin position="1359"/>
        <end position="1374"/>
    </location>
</feature>
<keyword evidence="5 7" id="KW-0175">Coiled coil</keyword>
<reference evidence="10" key="1">
    <citation type="submission" date="2021-01" db="UniProtKB">
        <authorList>
            <consortium name="EnsemblMetazoa"/>
        </authorList>
    </citation>
    <scope>IDENTIFICATION</scope>
    <source>
        <strain evidence="10">DH4</strain>
    </source>
</reference>
<feature type="compositionally biased region" description="Basic and acidic residues" evidence="8">
    <location>
        <begin position="827"/>
        <end position="861"/>
    </location>
</feature>
<dbReference type="PANTHER" id="PTHR14649:SF1">
    <property type="entry name" value="ZINC FINGER C2HC DOMAIN-CONTAINING PROTEIN 1C"/>
    <property type="match status" value="1"/>
</dbReference>
<evidence type="ECO:0000313" key="12">
    <source>
        <dbReference type="RefSeq" id="XP_026296778.1"/>
    </source>
</evidence>
<feature type="compositionally biased region" description="Basic and acidic residues" evidence="8">
    <location>
        <begin position="664"/>
        <end position="674"/>
    </location>
</feature>
<dbReference type="KEGG" id="ame:724385"/>
<feature type="compositionally biased region" description="Low complexity" evidence="8">
    <location>
        <begin position="1394"/>
        <end position="1409"/>
    </location>
</feature>
<keyword evidence="2" id="KW-0479">Metal-binding</keyword>
<dbReference type="OrthoDB" id="10255185at2759"/>
<dbReference type="GO" id="GO:0008270">
    <property type="term" value="F:zinc ion binding"/>
    <property type="evidence" value="ECO:0007669"/>
    <property type="project" value="UniProtKB-KW"/>
</dbReference>
<feature type="compositionally biased region" description="Low complexity" evidence="8">
    <location>
        <begin position="128"/>
        <end position="146"/>
    </location>
</feature>
<dbReference type="Gene3D" id="3.30.160.60">
    <property type="entry name" value="Classic Zinc Finger"/>
    <property type="match status" value="2"/>
</dbReference>
<evidence type="ECO:0000256" key="6">
    <source>
        <dbReference type="PROSITE-ProRule" id="PRU01371"/>
    </source>
</evidence>
<keyword evidence="3 6" id="KW-0863">Zinc-finger</keyword>
<feature type="region of interest" description="Disordered" evidence="8">
    <location>
        <begin position="29"/>
        <end position="48"/>
    </location>
</feature>
<dbReference type="PANTHER" id="PTHR14649">
    <property type="entry name" value="ZINC FINGER C2HC DOMAIN-CONTAINING PROTEIN 1C"/>
    <property type="match status" value="1"/>
</dbReference>
<feature type="compositionally biased region" description="Basic and acidic residues" evidence="8">
    <location>
        <begin position="1245"/>
        <end position="1255"/>
    </location>
</feature>
<feature type="compositionally biased region" description="Basic and acidic residues" evidence="8">
    <location>
        <begin position="769"/>
        <end position="784"/>
    </location>
</feature>
<feature type="compositionally biased region" description="Basic and acidic residues" evidence="8">
    <location>
        <begin position="609"/>
        <end position="624"/>
    </location>
</feature>
<feature type="compositionally biased region" description="Polar residues" evidence="8">
    <location>
        <begin position="1477"/>
        <end position="1490"/>
    </location>
</feature>
<dbReference type="InterPro" id="IPR049899">
    <property type="entry name" value="Znf_C2HC_C3H"/>
</dbReference>
<sequence>MGGMDDVMSRFFDYKHMKGRRVYKGRMLSKGKRKTMKRKEQERKKQGRYIQSKQVEACCGVSMDVKTSWAARELTSTYSNLNNMARFQQKQLQEKEQKLLQLYDQQQQRAYQVVQRGNASSNHATITQHTVTKTSSSSSSHATSTSQGGKVRQMFDERRQTTVKGIDRSYPLEPLENKPRKQANGNGVQKNGNLTVSRQSVTVKRVARADVNSNLNGGKPVVSYHEEIARETFGPSARQDDDEFEIENHVAQYSNGNHRDETRIEEVVDQDTIERNRMMAKLHLMEYDETLKHRVKNDLESEEFPEDFMVDVPDKLPKQSVTKKLSQAEARLKRFKNANAKRGNNVTKSQTIALKKRTDPIFPAKFSPRECRVVKDGRARKVSDGRWNEERKNVGMAVPSNSERRPRSSREESEKSRAIDSNTGTSLKEKNSENSKFFREEMSATARGSSSESFENRVRRGEGSNLFDKEFESSKTARKLSPELSKSPKFFNEESENSCSIDSKTARKLSLSRSSRDENLMRFERFDSRTASRAERNETPTKFYCEENEKSVTTYAIDSKSRPSGSPDYMRNTESFVLKIEPKSRKGVIDSATKKSTNLRKSSSPEYSKSVKAESPDVLTREKGGGSSPRLFNRERRKSASFEHSRSTCKSPNLTEMDMNSSENRGRESVDFTRKRSNTSPQFFSSDRSATIMIVTPETITKTEIADRSKKERSFSEKTALNRKETDSKHFARTSVSRYLPEKTLRNEEEMKKRNSSRGSSPLSSKGKRTPDPKPRFHHEKTTNRIDGVSSSRDSSPKSQRTVSREETPELFRYESGKSATTVNLERSSKATMDVDVRSKGKSMEQRETKSKTIDRESEHTLRSTKLIRDTMMNQNQVDYVSIKRGKVDERVEIQTVESSPKSCTSVEIQEITMPDRGYLKQSRDACSKSGKEKTLADSGKSSKLSSKKKTVHDTLKQRGAKVNKGICEGKNIFKPREQTTPSPIQARKRRTEKYSRSPSDESMARNAKRKTSVVRATNRKNEGKTCSSQGEILKSMELVRRAMRGSSFLVETAVEEEQIDSSTIEESDGGVFSTNSALNYVRTDSVESALRRFDSIGTEAGSTRSVESTRRQTESYDGILDRSDLNLSRSPVESFVVSSARKTSRESLESGCREGVDFAEENGRKKLCKRKLFHETDPTFDETERSNLEWLVGSNGKKTREHSVKIRLEFDSSDETSRGATTDKGETGETSTGADRSLSVRRLRSIEDIRKSIEGESEPVIESGRSGRGTGRSEAARRTNIDDRAGSRGERMFLPGRSGNVAARNKGMGDTSRSAVKCAMRFPRVVKSPSPETVKTAETSNRARRNVPPSPSKSPDTMPRRASTELKVQDTKSTKRGTPMKGAEPIGNRKAMTTTTTTTTSTTSAASTRKSTDVVDGAILENGLHLRDQTAETKYDNDSPTMKKSDAFVIDFDEQPPKENDAPLPRKPFLRKQSTEKQITPTQSLRTPMSISSTSSGISTQNQTSVYRSKMASRAKTPISTTSYKGSTSNKNGGAAAGGAAATETLVPCKACGRRFAPDRVALHEQICIKTGQKKRKQFDTMMYRVKGTDIEPFVKKGLVKKQMEKSKKPEVKSNWRRKHEDFINAIRSAKQVQAHLAAGGKLSDLPPPPVSDNYDYIQCPHCGRKFNKAAADRHIPKCEHMLHNKPIHSRAPKPKR</sequence>
<feature type="compositionally biased region" description="Basic and acidic residues" evidence="8">
    <location>
        <begin position="740"/>
        <end position="753"/>
    </location>
</feature>
<reference evidence="12" key="2">
    <citation type="submission" date="2025-04" db="UniProtKB">
        <authorList>
            <consortium name="RefSeq"/>
        </authorList>
    </citation>
    <scope>IDENTIFICATION</scope>
    <source>
        <strain evidence="12">DH4</strain>
        <tissue evidence="12">Whole body</tissue>
    </source>
</reference>
<feature type="compositionally biased region" description="Polar residues" evidence="8">
    <location>
        <begin position="1331"/>
        <end position="1341"/>
    </location>
</feature>
<feature type="compositionally biased region" description="Polar residues" evidence="8">
    <location>
        <begin position="678"/>
        <end position="689"/>
    </location>
</feature>
<feature type="compositionally biased region" description="Low complexity" evidence="8">
    <location>
        <begin position="1491"/>
        <end position="1506"/>
    </location>
</feature>
<feature type="region of interest" description="Disordered" evidence="8">
    <location>
        <begin position="915"/>
        <end position="1029"/>
    </location>
</feature>
<feature type="compositionally biased region" description="Basic and acidic residues" evidence="8">
    <location>
        <begin position="704"/>
        <end position="730"/>
    </location>
</feature>
<feature type="compositionally biased region" description="Basic and acidic residues" evidence="8">
    <location>
        <begin position="402"/>
        <end position="418"/>
    </location>
</feature>
<evidence type="ECO:0000256" key="3">
    <source>
        <dbReference type="ARBA" id="ARBA00022771"/>
    </source>
</evidence>
<accession>A0A7M7L7K6</accession>
<feature type="region of interest" description="Disordered" evidence="8">
    <location>
        <begin position="1475"/>
        <end position="1531"/>
    </location>
</feature>
<feature type="region of interest" description="Disordered" evidence="8">
    <location>
        <begin position="377"/>
        <end position="504"/>
    </location>
</feature>
<comment type="similarity">
    <text evidence="1">Belongs to the ZC2HC1 family.</text>
</comment>
<proteinExistence type="inferred from homology"/>
<protein>
    <submittedName>
        <fullName evidence="12">Uncharacterized protein LOC724385 isoform X1</fullName>
    </submittedName>
</protein>
<feature type="region of interest" description="Disordered" evidence="8">
    <location>
        <begin position="128"/>
        <end position="154"/>
    </location>
</feature>
<evidence type="ECO:0000256" key="8">
    <source>
        <dbReference type="SAM" id="MobiDB-lite"/>
    </source>
</evidence>
<evidence type="ECO:0000256" key="4">
    <source>
        <dbReference type="ARBA" id="ARBA00022833"/>
    </source>
</evidence>
<feature type="compositionally biased region" description="Polar residues" evidence="8">
    <location>
        <begin position="594"/>
        <end position="607"/>
    </location>
</feature>
<feature type="compositionally biased region" description="Basic and acidic residues" evidence="8">
    <location>
        <begin position="803"/>
        <end position="816"/>
    </location>
</feature>
<feature type="compositionally biased region" description="Polar residues" evidence="8">
    <location>
        <begin position="1519"/>
        <end position="1531"/>
    </location>
</feature>
<dbReference type="GeneID" id="724385"/>
<feature type="compositionally biased region" description="Low complexity" evidence="8">
    <location>
        <begin position="790"/>
        <end position="799"/>
    </location>
</feature>
<dbReference type="RefSeq" id="XP_026296778.1">
    <property type="nucleotide sequence ID" value="XM_026440993.1"/>
</dbReference>
<keyword evidence="11" id="KW-1185">Reference proteome</keyword>